<dbReference type="PANTHER" id="PTHR31061:SF24">
    <property type="entry name" value="LD22376P"/>
    <property type="match status" value="1"/>
</dbReference>
<evidence type="ECO:0000256" key="1">
    <source>
        <dbReference type="SAM" id="Phobius"/>
    </source>
</evidence>
<proteinExistence type="predicted"/>
<dbReference type="RefSeq" id="XP_013778431.1">
    <property type="nucleotide sequence ID" value="XM_013922977.1"/>
</dbReference>
<keyword evidence="2" id="KW-1185">Reference proteome</keyword>
<gene>
    <name evidence="3" type="primary">LOC106463010</name>
</gene>
<feature type="transmembrane region" description="Helical" evidence="1">
    <location>
        <begin position="328"/>
        <end position="346"/>
    </location>
</feature>
<dbReference type="Proteomes" id="UP000694941">
    <property type="component" value="Unplaced"/>
</dbReference>
<feature type="transmembrane region" description="Helical" evidence="1">
    <location>
        <begin position="138"/>
        <end position="155"/>
    </location>
</feature>
<name>A0ABM1BB32_LIMPO</name>
<feature type="transmembrane region" description="Helical" evidence="1">
    <location>
        <begin position="256"/>
        <end position="279"/>
    </location>
</feature>
<reference evidence="3" key="1">
    <citation type="submission" date="2025-08" db="UniProtKB">
        <authorList>
            <consortium name="RefSeq"/>
        </authorList>
    </citation>
    <scope>IDENTIFICATION</scope>
    <source>
        <tissue evidence="3">Muscle</tissue>
    </source>
</reference>
<sequence>MIFANFSNGDYLIMEHAPWDGLCISDVILPCFVWVMGVSTALSFNSKLCKGVSRWMLFRRIVTRSLSMIIIGVVININLVQDRKDFPSKLRIPGVLQLIGVAFFIASSTHLLFFKRNNEDQEQCWHPVTKILLCKGDYLTMLIILSVHTLIMFFLEVPGCPRGYHGPGGLHMNGRYQNCTGGAAGYLDLLVFGENHIFQKPAMQSIYNTTIPFDPEGLLATLTSSFLVFIGIQGATAYVLAGGFRNDGLIPVNKNLWSLSFVLTIGFISLTAFTVLYVTVDVKRLWNGGPFHFPGMNPLFLFIGHALFSQMFPWKWKVAGYSRLQRILLDLWGAAVWIGVSFYLYYKKIFLAL</sequence>
<accession>A0ABM1BB32</accession>
<feature type="transmembrane region" description="Helical" evidence="1">
    <location>
        <begin position="218"/>
        <end position="244"/>
    </location>
</feature>
<feature type="transmembrane region" description="Helical" evidence="1">
    <location>
        <begin position="92"/>
        <end position="113"/>
    </location>
</feature>
<dbReference type="GeneID" id="106463010"/>
<feature type="transmembrane region" description="Helical" evidence="1">
    <location>
        <begin position="27"/>
        <end position="49"/>
    </location>
</feature>
<protein>
    <submittedName>
        <fullName evidence="3">Heparan-alpha-glucosaminide N-acetyltransferase-like</fullName>
    </submittedName>
</protein>
<evidence type="ECO:0000313" key="2">
    <source>
        <dbReference type="Proteomes" id="UP000694941"/>
    </source>
</evidence>
<organism evidence="2 3">
    <name type="scientific">Limulus polyphemus</name>
    <name type="common">Atlantic horseshoe crab</name>
    <dbReference type="NCBI Taxonomy" id="6850"/>
    <lineage>
        <taxon>Eukaryota</taxon>
        <taxon>Metazoa</taxon>
        <taxon>Ecdysozoa</taxon>
        <taxon>Arthropoda</taxon>
        <taxon>Chelicerata</taxon>
        <taxon>Merostomata</taxon>
        <taxon>Xiphosura</taxon>
        <taxon>Limulidae</taxon>
        <taxon>Limulus</taxon>
    </lineage>
</organism>
<dbReference type="PANTHER" id="PTHR31061">
    <property type="entry name" value="LD22376P"/>
    <property type="match status" value="1"/>
</dbReference>
<feature type="transmembrane region" description="Helical" evidence="1">
    <location>
        <begin position="61"/>
        <end position="80"/>
    </location>
</feature>
<evidence type="ECO:0000313" key="3">
    <source>
        <dbReference type="RefSeq" id="XP_013778431.1"/>
    </source>
</evidence>
<keyword evidence="1" id="KW-1133">Transmembrane helix</keyword>
<keyword evidence="1" id="KW-0472">Membrane</keyword>
<keyword evidence="1" id="KW-0812">Transmembrane</keyword>